<evidence type="ECO:0008006" key="3">
    <source>
        <dbReference type="Google" id="ProtNLM"/>
    </source>
</evidence>
<evidence type="ECO:0000313" key="1">
    <source>
        <dbReference type="EMBL" id="MBC5771727.1"/>
    </source>
</evidence>
<dbReference type="Proteomes" id="UP000620327">
    <property type="component" value="Unassembled WGS sequence"/>
</dbReference>
<reference evidence="1" key="1">
    <citation type="submission" date="2020-08" db="EMBL/GenBank/DDBJ databases">
        <title>Genome public.</title>
        <authorList>
            <person name="Liu C."/>
            <person name="Sun Q."/>
        </authorList>
    </citation>
    <scope>NUCLEOTIDE SEQUENCE</scope>
    <source>
        <strain evidence="1">BX15</strain>
    </source>
</reference>
<evidence type="ECO:0000313" key="2">
    <source>
        <dbReference type="Proteomes" id="UP000620327"/>
    </source>
</evidence>
<comment type="caution">
    <text evidence="1">The sequence shown here is derived from an EMBL/GenBank/DDBJ whole genome shotgun (WGS) entry which is preliminary data.</text>
</comment>
<dbReference type="RefSeq" id="WP_187015918.1">
    <property type="nucleotide sequence ID" value="NZ_JACOQI010000021.1"/>
</dbReference>
<keyword evidence="2" id="KW-1185">Reference proteome</keyword>
<name>A0A923SC59_9FIRM</name>
<organism evidence="1 2">
    <name type="scientific">Dysosmobacter segnis</name>
    <dbReference type="NCBI Taxonomy" id="2763042"/>
    <lineage>
        <taxon>Bacteria</taxon>
        <taxon>Bacillati</taxon>
        <taxon>Bacillota</taxon>
        <taxon>Clostridia</taxon>
        <taxon>Eubacteriales</taxon>
        <taxon>Oscillospiraceae</taxon>
        <taxon>Dysosmobacter</taxon>
    </lineage>
</organism>
<dbReference type="EMBL" id="JACOQI010000021">
    <property type="protein sequence ID" value="MBC5771727.1"/>
    <property type="molecule type" value="Genomic_DNA"/>
</dbReference>
<sequence>MAIVGSVKVDSRPVEEILRRKGLTVNGDVQRFHTANVLRRIVRYMPYRTGSTIKLTQAQSPVSRPEINTFVPYARYLHEGKVMVNAETGQGPGVVPGVGPRWRRGDQLKATEQDLTYTVTKNPEAGPFWGKRLQEKEGDAMLADLKNYVQGRGDPV</sequence>
<protein>
    <recommendedName>
        <fullName evidence="3">Minor capsid protein</fullName>
    </recommendedName>
</protein>
<dbReference type="AlphaFoldDB" id="A0A923SC59"/>
<proteinExistence type="predicted"/>
<gene>
    <name evidence="1" type="ORF">H8Z83_15605</name>
</gene>
<accession>A0A923SC59</accession>